<evidence type="ECO:0000256" key="1">
    <source>
        <dbReference type="SAM" id="Phobius"/>
    </source>
</evidence>
<keyword evidence="1" id="KW-1133">Transmembrane helix</keyword>
<dbReference type="AlphaFoldDB" id="A0A0G8ARP2"/>
<gene>
    <name evidence="2" type="ORF">TQ37_09290</name>
</gene>
<comment type="caution">
    <text evidence="2">The sequence shown here is derived from an EMBL/GenBank/DDBJ whole genome shotgun (WGS) entry which is preliminary data.</text>
</comment>
<proteinExistence type="predicted"/>
<sequence>MFWCISNPMNPTPIRHVARRFQHLALPGWLALGLAGIMNIGWWQPVFAEHRPCTSPGTVLNVGFFADFRPVSYSADPMPGSPGFHRHRGYEADLLDALEAMDGAKLRFSRRAVTSWPGIWLRAAEPEFDIVGGGITILDSRTRNAAGDTVVTFTSGHITFRQSLLVRAADVGRFSGYDQLDATVRIGALAGTTGEYRLLVLTGLAQPNGRLAKGVHVETPSGLVVADGSDRWMITASGSRADLAGRTKLYNPSDNKPEIIYNTDVMQLLAMVLDGKIDAFARGEIGNRDASHDSGGRLAIGVLDPVKELGGFALDHENTELASCLSEKLDWLTDHRRIGYSEWRTDPDVFMKRATGQPNSTGSSPSL</sequence>
<reference evidence="2 3" key="2">
    <citation type="submission" date="2015-05" db="EMBL/GenBank/DDBJ databases">
        <title>Lifestyle Evolution in Cyanobacterial Symbionts of Sponges.</title>
        <authorList>
            <person name="Burgsdorf I."/>
            <person name="Slaby B.M."/>
            <person name="Handley K.M."/>
            <person name="Haber M."/>
            <person name="Blom J."/>
            <person name="Marshall C.W."/>
            <person name="Gilbert J.A."/>
            <person name="Hentschel U."/>
            <person name="Steindler L."/>
        </authorList>
    </citation>
    <scope>NUCLEOTIDE SEQUENCE [LARGE SCALE GENOMIC DNA]</scope>
    <source>
        <strain evidence="2">15L</strain>
    </source>
</reference>
<dbReference type="Proteomes" id="UP000035037">
    <property type="component" value="Unassembled WGS sequence"/>
</dbReference>
<protein>
    <submittedName>
        <fullName evidence="2">Uncharacterized protein</fullName>
    </submittedName>
</protein>
<feature type="transmembrane region" description="Helical" evidence="1">
    <location>
        <begin position="24"/>
        <end position="43"/>
    </location>
</feature>
<evidence type="ECO:0000313" key="3">
    <source>
        <dbReference type="Proteomes" id="UP000035037"/>
    </source>
</evidence>
<accession>A0A0G8ARP2</accession>
<dbReference type="Gene3D" id="3.40.190.10">
    <property type="entry name" value="Periplasmic binding protein-like II"/>
    <property type="match status" value="2"/>
</dbReference>
<keyword evidence="1" id="KW-0812">Transmembrane</keyword>
<dbReference type="EMBL" id="JYFQ01000202">
    <property type="protein sequence ID" value="KKZ10186.1"/>
    <property type="molecule type" value="Genomic_DNA"/>
</dbReference>
<dbReference type="SUPFAM" id="SSF53850">
    <property type="entry name" value="Periplasmic binding protein-like II"/>
    <property type="match status" value="1"/>
</dbReference>
<dbReference type="PATRIC" id="fig|1608419.3.peg.1157"/>
<reference evidence="2 3" key="1">
    <citation type="submission" date="2015-02" db="EMBL/GenBank/DDBJ databases">
        <authorList>
            <person name="Slaby B."/>
            <person name="Hentschel U."/>
        </authorList>
    </citation>
    <scope>NUCLEOTIDE SEQUENCE [LARGE SCALE GENOMIC DNA]</scope>
    <source>
        <strain evidence="2">15L</strain>
    </source>
</reference>
<evidence type="ECO:0000313" key="2">
    <source>
        <dbReference type="EMBL" id="KKZ10186.1"/>
    </source>
</evidence>
<keyword evidence="1" id="KW-0472">Membrane</keyword>
<name>A0A0G8ARP2_9SYNE</name>
<organism evidence="2 3">
    <name type="scientific">Candidatus Synechococcus spongiarum 15L</name>
    <dbReference type="NCBI Taxonomy" id="1608419"/>
    <lineage>
        <taxon>Bacteria</taxon>
        <taxon>Bacillati</taxon>
        <taxon>Cyanobacteriota</taxon>
        <taxon>Cyanophyceae</taxon>
        <taxon>Synechococcales</taxon>
        <taxon>Synechococcaceae</taxon>
        <taxon>Synechococcus</taxon>
    </lineage>
</organism>